<dbReference type="SUPFAM" id="SSF55961">
    <property type="entry name" value="Bet v1-like"/>
    <property type="match status" value="1"/>
</dbReference>
<evidence type="ECO:0000313" key="3">
    <source>
        <dbReference type="Proteomes" id="UP001630127"/>
    </source>
</evidence>
<keyword evidence="3" id="KW-1185">Reference proteome</keyword>
<dbReference type="Pfam" id="PF00407">
    <property type="entry name" value="Bet_v_1"/>
    <property type="match status" value="1"/>
</dbReference>
<dbReference type="PANTHER" id="PTHR31907">
    <property type="entry name" value="MLP-LIKE PROTEIN 423"/>
    <property type="match status" value="1"/>
</dbReference>
<sequence length="122" mass="13499">MPKISPGKLQSIQVLEGDGKSVGSIRLWTYVMGTPVIAKDKIDAIDEENKTITFGLIGGEVTNYFKSFKATLQAIVQGGINIVKWTLEYEKANDDVPTPHSHLDFLINCSRDVDAYLLKSQN</sequence>
<feature type="domain" description="Bet v I/Major latex protein" evidence="1">
    <location>
        <begin position="1"/>
        <end position="120"/>
    </location>
</feature>
<evidence type="ECO:0000313" key="2">
    <source>
        <dbReference type="EMBL" id="KAL3510573.1"/>
    </source>
</evidence>
<comment type="caution">
    <text evidence="2">The sequence shown here is derived from an EMBL/GenBank/DDBJ whole genome shotgun (WGS) entry which is preliminary data.</text>
</comment>
<dbReference type="InterPro" id="IPR000916">
    <property type="entry name" value="Bet_v_I/MLP"/>
</dbReference>
<dbReference type="Proteomes" id="UP001630127">
    <property type="component" value="Unassembled WGS sequence"/>
</dbReference>
<dbReference type="SMART" id="SM01037">
    <property type="entry name" value="Bet_v_1"/>
    <property type="match status" value="1"/>
</dbReference>
<dbReference type="InterPro" id="IPR051761">
    <property type="entry name" value="MLP-like_ligand-binding"/>
</dbReference>
<dbReference type="EMBL" id="JBJUIK010000012">
    <property type="protein sequence ID" value="KAL3510573.1"/>
    <property type="molecule type" value="Genomic_DNA"/>
</dbReference>
<dbReference type="AlphaFoldDB" id="A0ABD2YYH6"/>
<organism evidence="2 3">
    <name type="scientific">Cinchona calisaya</name>
    <dbReference type="NCBI Taxonomy" id="153742"/>
    <lineage>
        <taxon>Eukaryota</taxon>
        <taxon>Viridiplantae</taxon>
        <taxon>Streptophyta</taxon>
        <taxon>Embryophyta</taxon>
        <taxon>Tracheophyta</taxon>
        <taxon>Spermatophyta</taxon>
        <taxon>Magnoliopsida</taxon>
        <taxon>eudicotyledons</taxon>
        <taxon>Gunneridae</taxon>
        <taxon>Pentapetalae</taxon>
        <taxon>asterids</taxon>
        <taxon>lamiids</taxon>
        <taxon>Gentianales</taxon>
        <taxon>Rubiaceae</taxon>
        <taxon>Cinchonoideae</taxon>
        <taxon>Cinchoneae</taxon>
        <taxon>Cinchona</taxon>
    </lineage>
</organism>
<proteinExistence type="predicted"/>
<dbReference type="InterPro" id="IPR023393">
    <property type="entry name" value="START-like_dom_sf"/>
</dbReference>
<gene>
    <name evidence="2" type="ORF">ACH5RR_029974</name>
</gene>
<dbReference type="Gene3D" id="3.30.530.20">
    <property type="match status" value="1"/>
</dbReference>
<name>A0ABD2YYH6_9GENT</name>
<protein>
    <recommendedName>
        <fullName evidence="1">Bet v I/Major latex protein domain-containing protein</fullName>
    </recommendedName>
</protein>
<reference evidence="2 3" key="1">
    <citation type="submission" date="2024-11" db="EMBL/GenBank/DDBJ databases">
        <title>A near-complete genome assembly of Cinchona calisaya.</title>
        <authorList>
            <person name="Lian D.C."/>
            <person name="Zhao X.W."/>
            <person name="Wei L."/>
        </authorList>
    </citation>
    <scope>NUCLEOTIDE SEQUENCE [LARGE SCALE GENOMIC DNA]</scope>
    <source>
        <tissue evidence="2">Nenye</tissue>
    </source>
</reference>
<accession>A0ABD2YYH6</accession>
<dbReference type="CDD" id="cd07816">
    <property type="entry name" value="Bet_v1-like"/>
    <property type="match status" value="1"/>
</dbReference>
<evidence type="ECO:0000259" key="1">
    <source>
        <dbReference type="SMART" id="SM01037"/>
    </source>
</evidence>